<gene>
    <name evidence="1" type="ORF">CZ674_09205</name>
</gene>
<keyword evidence="2" id="KW-1185">Reference proteome</keyword>
<accession>A0A1R4G6J5</accession>
<organism evidence="1 2">
    <name type="scientific">Agrococcus casei LMG 22410</name>
    <dbReference type="NCBI Taxonomy" id="1255656"/>
    <lineage>
        <taxon>Bacteria</taxon>
        <taxon>Bacillati</taxon>
        <taxon>Actinomycetota</taxon>
        <taxon>Actinomycetes</taxon>
        <taxon>Micrococcales</taxon>
        <taxon>Microbacteriaceae</taxon>
        <taxon>Agrococcus</taxon>
    </lineage>
</organism>
<dbReference type="GeneID" id="303173389"/>
<dbReference type="RefSeq" id="WP_086992252.1">
    <property type="nucleotide sequence ID" value="NZ_FUHU01000038.1"/>
</dbReference>
<name>A0A1R4G6J5_9MICO</name>
<reference evidence="1 2" key="1">
    <citation type="submission" date="2017-02" db="EMBL/GenBank/DDBJ databases">
        <authorList>
            <person name="Peterson S.W."/>
        </authorList>
    </citation>
    <scope>NUCLEOTIDE SEQUENCE [LARGE SCALE GENOMIC DNA]</scope>
    <source>
        <strain evidence="1 2">LMG 22410</strain>
    </source>
</reference>
<sequence>MQIGKRWAVGDDPPASLHLGIRQAIRDEEQTLYDLDADVSTWGWTLTYLEGEPVVTLDDGTVITNVDGDIEVSRED</sequence>
<evidence type="ECO:0000313" key="2">
    <source>
        <dbReference type="Proteomes" id="UP000195787"/>
    </source>
</evidence>
<dbReference type="OrthoDB" id="5007400at2"/>
<dbReference type="EMBL" id="FUHU01000038">
    <property type="protein sequence ID" value="SJM63695.1"/>
    <property type="molecule type" value="Genomic_DNA"/>
</dbReference>
<evidence type="ECO:0000313" key="1">
    <source>
        <dbReference type="EMBL" id="SJM63695.1"/>
    </source>
</evidence>
<dbReference type="AlphaFoldDB" id="A0A1R4G6J5"/>
<dbReference type="Proteomes" id="UP000195787">
    <property type="component" value="Unassembled WGS sequence"/>
</dbReference>
<proteinExistence type="predicted"/>
<protein>
    <submittedName>
        <fullName evidence="1">Uncharacterized protein</fullName>
    </submittedName>
</protein>